<name>A0A6L9Y7V0_9BURK</name>
<accession>A0A6L9Y7V0</accession>
<reference evidence="2 3" key="1">
    <citation type="submission" date="2020-02" db="EMBL/GenBank/DDBJ databases">
        <title>Pelistega sp. NLN82 were isolated from wild rodents of the Hainan Island.</title>
        <authorList>
            <person name="Niu N."/>
            <person name="Zhou J."/>
        </authorList>
    </citation>
    <scope>NUCLEOTIDE SEQUENCE [LARGE SCALE GENOMIC DNA]</scope>
    <source>
        <strain evidence="2 3">NLN82</strain>
    </source>
</reference>
<dbReference type="EMBL" id="JAAGYR010000023">
    <property type="protein sequence ID" value="NEN76592.1"/>
    <property type="molecule type" value="Genomic_DNA"/>
</dbReference>
<feature type="transmembrane region" description="Helical" evidence="1">
    <location>
        <begin position="68"/>
        <end position="86"/>
    </location>
</feature>
<sequence length="587" mass="68575">MAQFFSLNKTITLLRQYPVELIWTILFAIGLLFLPEYYYDTRLSIWLLCPIYFAIIYRIHQSTYFKRYYYLSALLPLIGTAFLFSLDITAQDVLESSYYYSATLMAFILLLANNWDKNNLYFIQQSLKTFIHFALGYIASGLITTIVLLILFSIDTLILKNTIREFIYFRSAFVTLSLALPFFFLILENKSSTSTNQNNFLSIIVKYIFFPSLIAYTLVLYLYTIRILLAGELPSNRIMMVVIPYFILSFLAQYLAYLLKEENHFILRLNRYLILLPLGLAWFSFYIRIQSYGFSSQRIFLGAILLYISIYAFLNLSLSWIKYRQLAGISIIFIILFGFILDTRSLSYQLQTQRLAYYLKKADIVDSSGRIKEIDLLALYQQPHHTQNLLYASRAANVLVLAKYYKDYERKIDNLVLTYGEEKFKQLLSLKGIDLKKCTESNHCQSSIEPTTTGFYTNFFYTQNRQDWVIEQDQLDTFKRIIYPVSLSISPDPQGIITIDYKGTLLTFSIDQHIEAIFKKHGLEVTQLYSDTTFEPLKRELLQIDLPDALITLHEASLHYRNNRYTLSAAEVLSIMEKDTNKKSDPK</sequence>
<dbReference type="Proteomes" id="UP000477651">
    <property type="component" value="Unassembled WGS sequence"/>
</dbReference>
<keyword evidence="1" id="KW-0812">Transmembrane</keyword>
<evidence type="ECO:0000313" key="3">
    <source>
        <dbReference type="Proteomes" id="UP000477651"/>
    </source>
</evidence>
<feature type="transmembrane region" description="Helical" evidence="1">
    <location>
        <begin position="269"/>
        <end position="287"/>
    </location>
</feature>
<organism evidence="2 3">
    <name type="scientific">Pelistega ratti</name>
    <dbReference type="NCBI Taxonomy" id="2652177"/>
    <lineage>
        <taxon>Bacteria</taxon>
        <taxon>Pseudomonadati</taxon>
        <taxon>Pseudomonadota</taxon>
        <taxon>Betaproteobacteria</taxon>
        <taxon>Burkholderiales</taxon>
        <taxon>Alcaligenaceae</taxon>
        <taxon>Pelistega</taxon>
    </lineage>
</organism>
<feature type="transmembrane region" description="Helical" evidence="1">
    <location>
        <begin position="323"/>
        <end position="341"/>
    </location>
</feature>
<proteinExistence type="predicted"/>
<dbReference type="AlphaFoldDB" id="A0A6L9Y7V0"/>
<feature type="transmembrane region" description="Helical" evidence="1">
    <location>
        <begin position="299"/>
        <end position="316"/>
    </location>
</feature>
<comment type="caution">
    <text evidence="2">The sequence shown here is derived from an EMBL/GenBank/DDBJ whole genome shotgun (WGS) entry which is preliminary data.</text>
</comment>
<gene>
    <name evidence="2" type="ORF">F9B74_09775</name>
</gene>
<feature type="transmembrane region" description="Helical" evidence="1">
    <location>
        <begin position="166"/>
        <end position="187"/>
    </location>
</feature>
<feature type="transmembrane region" description="Helical" evidence="1">
    <location>
        <begin position="199"/>
        <end position="223"/>
    </location>
</feature>
<evidence type="ECO:0000313" key="2">
    <source>
        <dbReference type="EMBL" id="NEN76592.1"/>
    </source>
</evidence>
<feature type="transmembrane region" description="Helical" evidence="1">
    <location>
        <begin position="127"/>
        <end position="154"/>
    </location>
</feature>
<keyword evidence="1" id="KW-1133">Transmembrane helix</keyword>
<keyword evidence="3" id="KW-1185">Reference proteome</keyword>
<dbReference type="RefSeq" id="WP_163764994.1">
    <property type="nucleotide sequence ID" value="NZ_JAAGYR010000023.1"/>
</dbReference>
<feature type="transmembrane region" description="Helical" evidence="1">
    <location>
        <begin position="98"/>
        <end position="115"/>
    </location>
</feature>
<feature type="transmembrane region" description="Helical" evidence="1">
    <location>
        <begin position="43"/>
        <end position="59"/>
    </location>
</feature>
<evidence type="ECO:0000256" key="1">
    <source>
        <dbReference type="SAM" id="Phobius"/>
    </source>
</evidence>
<protein>
    <submittedName>
        <fullName evidence="2">DUF4153 domain-containing protein</fullName>
    </submittedName>
</protein>
<feature type="transmembrane region" description="Helical" evidence="1">
    <location>
        <begin position="238"/>
        <end position="257"/>
    </location>
</feature>
<feature type="transmembrane region" description="Helical" evidence="1">
    <location>
        <begin position="21"/>
        <end position="37"/>
    </location>
</feature>
<keyword evidence="1" id="KW-0472">Membrane</keyword>